<keyword evidence="7 18" id="KW-0812">Transmembrane</keyword>
<gene>
    <name evidence="23" type="ORF">BBAD15_g3592</name>
</gene>
<dbReference type="InterPro" id="IPR058122">
    <property type="entry name" value="CpxR"/>
</dbReference>
<dbReference type="CDD" id="cd16949">
    <property type="entry name" value="HATPase_CpxA-like"/>
    <property type="match status" value="1"/>
</dbReference>
<dbReference type="InterPro" id="IPR050398">
    <property type="entry name" value="HssS/ArlS-like"/>
</dbReference>
<dbReference type="NCBIfam" id="NF007007">
    <property type="entry name" value="PRK09470.1"/>
    <property type="match status" value="1"/>
</dbReference>
<evidence type="ECO:0000259" key="22">
    <source>
        <dbReference type="PROSITE" id="PS51755"/>
    </source>
</evidence>
<evidence type="ECO:0000256" key="11">
    <source>
        <dbReference type="ARBA" id="ARBA00022989"/>
    </source>
</evidence>
<dbReference type="PROSITE" id="PS50885">
    <property type="entry name" value="HAMP"/>
    <property type="match status" value="1"/>
</dbReference>
<dbReference type="InterPro" id="IPR016032">
    <property type="entry name" value="Sig_transdc_resp-reg_C-effctor"/>
</dbReference>
<dbReference type="Gene3D" id="1.10.287.130">
    <property type="match status" value="1"/>
</dbReference>
<evidence type="ECO:0000256" key="10">
    <source>
        <dbReference type="ARBA" id="ARBA00022840"/>
    </source>
</evidence>
<dbReference type="FunFam" id="1.10.287.130:FF:000007">
    <property type="entry name" value="Sensor histidine kinase CpxA"/>
    <property type="match status" value="1"/>
</dbReference>
<dbReference type="EC" id="2.7.13.3" evidence="3"/>
<dbReference type="InterPro" id="IPR003661">
    <property type="entry name" value="HisK_dim/P_dom"/>
</dbReference>
<dbReference type="Pfam" id="PF00486">
    <property type="entry name" value="Trans_reg_C"/>
    <property type="match status" value="1"/>
</dbReference>
<dbReference type="SMART" id="SM00388">
    <property type="entry name" value="HisKA"/>
    <property type="match status" value="1"/>
</dbReference>
<dbReference type="GO" id="GO:0000155">
    <property type="term" value="F:phosphorelay sensor kinase activity"/>
    <property type="evidence" value="ECO:0007669"/>
    <property type="project" value="InterPro"/>
</dbReference>
<evidence type="ECO:0000256" key="6">
    <source>
        <dbReference type="ARBA" id="ARBA00022679"/>
    </source>
</evidence>
<dbReference type="SUPFAM" id="SSF46894">
    <property type="entry name" value="C-terminal effector domain of the bipartite response regulators"/>
    <property type="match status" value="1"/>
</dbReference>
<dbReference type="Gene3D" id="3.40.50.2300">
    <property type="match status" value="1"/>
</dbReference>
<evidence type="ECO:0000256" key="1">
    <source>
        <dbReference type="ARBA" id="ARBA00000085"/>
    </source>
</evidence>
<keyword evidence="9" id="KW-0418">Kinase</keyword>
<dbReference type="STRING" id="1245745.A0A0A2VTP3"/>
<dbReference type="Pfam" id="PF00072">
    <property type="entry name" value="Response_reg"/>
    <property type="match status" value="1"/>
</dbReference>
<dbReference type="InterPro" id="IPR011006">
    <property type="entry name" value="CheY-like_superfamily"/>
</dbReference>
<evidence type="ECO:0000256" key="2">
    <source>
        <dbReference type="ARBA" id="ARBA00004651"/>
    </source>
</evidence>
<organism evidence="23 24">
    <name type="scientific">Beauveria bassiana D1-5</name>
    <dbReference type="NCBI Taxonomy" id="1245745"/>
    <lineage>
        <taxon>Eukaryota</taxon>
        <taxon>Fungi</taxon>
        <taxon>Dikarya</taxon>
        <taxon>Ascomycota</taxon>
        <taxon>Pezizomycotina</taxon>
        <taxon>Sordariomycetes</taxon>
        <taxon>Hypocreomycetidae</taxon>
        <taxon>Hypocreales</taxon>
        <taxon>Cordycipitaceae</taxon>
        <taxon>Beauveria</taxon>
    </lineage>
</organism>
<keyword evidence="13 16" id="KW-0238">DNA-binding</keyword>
<dbReference type="Pfam" id="PF00512">
    <property type="entry name" value="HisKA"/>
    <property type="match status" value="1"/>
</dbReference>
<dbReference type="GO" id="GO:0006355">
    <property type="term" value="P:regulation of DNA-templated transcription"/>
    <property type="evidence" value="ECO:0007669"/>
    <property type="project" value="InterPro"/>
</dbReference>
<dbReference type="PRINTS" id="PR00344">
    <property type="entry name" value="BCTRLSENSOR"/>
</dbReference>
<dbReference type="Pfam" id="PF02518">
    <property type="entry name" value="HATPase_c"/>
    <property type="match status" value="1"/>
</dbReference>
<dbReference type="InterPro" id="IPR058125">
    <property type="entry name" value="CpxA"/>
</dbReference>
<dbReference type="CDD" id="cd06225">
    <property type="entry name" value="HAMP"/>
    <property type="match status" value="1"/>
</dbReference>
<evidence type="ECO:0000313" key="24">
    <source>
        <dbReference type="Proteomes" id="UP000030106"/>
    </source>
</evidence>
<reference evidence="23 24" key="1">
    <citation type="submission" date="2012-10" db="EMBL/GenBank/DDBJ databases">
        <title>Genome sequencing and analysis of entomopathogenic fungi Beauveria bassiana D1-5.</title>
        <authorList>
            <person name="Li Q."/>
            <person name="Wang L."/>
            <person name="Zhang Z."/>
            <person name="Wang Q."/>
            <person name="Ren J."/>
            <person name="Wang M."/>
            <person name="Xu W."/>
            <person name="Wang J."/>
            <person name="Lu Y."/>
            <person name="Du Q."/>
            <person name="Sun Z."/>
        </authorList>
    </citation>
    <scope>NUCLEOTIDE SEQUENCE [LARGE SCALE GENOMIC DNA]</scope>
    <source>
        <strain evidence="23 24">D1-5</strain>
    </source>
</reference>
<dbReference type="GO" id="GO:0005524">
    <property type="term" value="F:ATP binding"/>
    <property type="evidence" value="ECO:0007669"/>
    <property type="project" value="UniProtKB-KW"/>
</dbReference>
<evidence type="ECO:0000256" key="15">
    <source>
        <dbReference type="PROSITE-ProRule" id="PRU00169"/>
    </source>
</evidence>
<dbReference type="InterPro" id="IPR058124">
    <property type="entry name" value="CpxR-like_REC"/>
</dbReference>
<dbReference type="InterPro" id="IPR001789">
    <property type="entry name" value="Sig_transdc_resp-reg_receiver"/>
</dbReference>
<dbReference type="PANTHER" id="PTHR45528">
    <property type="entry name" value="SENSOR HISTIDINE KINASE CPXA"/>
    <property type="match status" value="1"/>
</dbReference>
<evidence type="ECO:0000256" key="9">
    <source>
        <dbReference type="ARBA" id="ARBA00022777"/>
    </source>
</evidence>
<dbReference type="CDD" id="cd17623">
    <property type="entry name" value="REC_OmpR_CpxR"/>
    <property type="match status" value="1"/>
</dbReference>
<dbReference type="InterPro" id="IPR003660">
    <property type="entry name" value="HAMP_dom"/>
</dbReference>
<dbReference type="NCBIfam" id="NF008199">
    <property type="entry name" value="PRK10955.1"/>
    <property type="match status" value="1"/>
</dbReference>
<keyword evidence="8" id="KW-0547">Nucleotide-binding</keyword>
<keyword evidence="4" id="KW-1003">Cell membrane</keyword>
<dbReference type="SUPFAM" id="SSF52172">
    <property type="entry name" value="CheY-like"/>
    <property type="match status" value="1"/>
</dbReference>
<keyword evidence="14 18" id="KW-0472">Membrane</keyword>
<dbReference type="InterPro" id="IPR003594">
    <property type="entry name" value="HATPase_dom"/>
</dbReference>
<dbReference type="PANTHER" id="PTHR45528:SF1">
    <property type="entry name" value="SENSOR HISTIDINE KINASE CPXA"/>
    <property type="match status" value="1"/>
</dbReference>
<dbReference type="Proteomes" id="UP000030106">
    <property type="component" value="Unassembled WGS sequence"/>
</dbReference>
<feature type="DNA-binding region" description="OmpR/PhoB-type" evidence="16">
    <location>
        <begin position="131"/>
        <end position="185"/>
    </location>
</feature>
<evidence type="ECO:0000256" key="16">
    <source>
        <dbReference type="PROSITE-ProRule" id="PRU01091"/>
    </source>
</evidence>
<evidence type="ECO:0000256" key="7">
    <source>
        <dbReference type="ARBA" id="ARBA00022692"/>
    </source>
</evidence>
<dbReference type="SUPFAM" id="SSF47384">
    <property type="entry name" value="Homodimeric domain of signal transducing histidine kinase"/>
    <property type="match status" value="1"/>
</dbReference>
<dbReference type="Gene3D" id="3.30.450.210">
    <property type="entry name" value="Two-component sensor protein CpxA, periplasmic domain"/>
    <property type="match status" value="1"/>
</dbReference>
<feature type="compositionally biased region" description="Polar residues" evidence="17">
    <location>
        <begin position="121"/>
        <end position="133"/>
    </location>
</feature>
<protein>
    <recommendedName>
        <fullName evidence="3">histidine kinase</fullName>
        <ecNumber evidence="3">2.7.13.3</ecNumber>
    </recommendedName>
</protein>
<dbReference type="AlphaFoldDB" id="A0A0A2VTP3"/>
<evidence type="ECO:0000259" key="19">
    <source>
        <dbReference type="PROSITE" id="PS50109"/>
    </source>
</evidence>
<keyword evidence="5 15" id="KW-0597">Phosphoprotein</keyword>
<feature type="domain" description="HAMP" evidence="21">
    <location>
        <begin position="347"/>
        <end position="400"/>
    </location>
</feature>
<keyword evidence="12" id="KW-0902">Two-component regulatory system</keyword>
<feature type="domain" description="Response regulatory" evidence="20">
    <location>
        <begin position="3"/>
        <end position="115"/>
    </location>
</feature>
<comment type="caution">
    <text evidence="23">The sequence shown here is derived from an EMBL/GenBank/DDBJ whole genome shotgun (WGS) entry which is preliminary data.</text>
</comment>
<evidence type="ECO:0000256" key="18">
    <source>
        <dbReference type="SAM" id="Phobius"/>
    </source>
</evidence>
<dbReference type="Gene3D" id="6.10.250.690">
    <property type="match status" value="1"/>
</dbReference>
<dbReference type="FunFam" id="3.40.50.2300:FF:000032">
    <property type="entry name" value="DNA-binding transcriptional regulator CpxR"/>
    <property type="match status" value="1"/>
</dbReference>
<dbReference type="InterPro" id="IPR036097">
    <property type="entry name" value="HisK_dim/P_sf"/>
</dbReference>
<evidence type="ECO:0000256" key="14">
    <source>
        <dbReference type="ARBA" id="ARBA00023136"/>
    </source>
</evidence>
<evidence type="ECO:0000259" key="20">
    <source>
        <dbReference type="PROSITE" id="PS50110"/>
    </source>
</evidence>
<dbReference type="SMART" id="SM00448">
    <property type="entry name" value="REC"/>
    <property type="match status" value="1"/>
</dbReference>
<evidence type="ECO:0000256" key="17">
    <source>
        <dbReference type="SAM" id="MobiDB-lite"/>
    </source>
</evidence>
<evidence type="ECO:0000256" key="4">
    <source>
        <dbReference type="ARBA" id="ARBA00022475"/>
    </source>
</evidence>
<dbReference type="InterPro" id="IPR036890">
    <property type="entry name" value="HATPase_C_sf"/>
</dbReference>
<dbReference type="PROSITE" id="PS51755">
    <property type="entry name" value="OMPR_PHOB"/>
    <property type="match status" value="1"/>
</dbReference>
<comment type="catalytic activity">
    <reaction evidence="1">
        <text>ATP + protein L-histidine = ADP + protein N-phospho-L-histidine.</text>
        <dbReference type="EC" id="2.7.13.3"/>
    </reaction>
</comment>
<dbReference type="InterPro" id="IPR001867">
    <property type="entry name" value="OmpR/PhoB-type_DNA-bd"/>
</dbReference>
<dbReference type="SUPFAM" id="SSF55874">
    <property type="entry name" value="ATPase domain of HSP90 chaperone/DNA topoisomerase II/histidine kinase"/>
    <property type="match status" value="1"/>
</dbReference>
<dbReference type="Pfam" id="PF00672">
    <property type="entry name" value="HAMP"/>
    <property type="match status" value="1"/>
</dbReference>
<dbReference type="Pfam" id="PF16527">
    <property type="entry name" value="CpxA_peri"/>
    <property type="match status" value="1"/>
</dbReference>
<dbReference type="PROSITE" id="PS50109">
    <property type="entry name" value="HIS_KIN"/>
    <property type="match status" value="1"/>
</dbReference>
<dbReference type="GO" id="GO:0005886">
    <property type="term" value="C:plasma membrane"/>
    <property type="evidence" value="ECO:0007669"/>
    <property type="project" value="UniProtKB-SubCell"/>
</dbReference>
<name>A0A0A2VTP3_BEABA</name>
<dbReference type="SMART" id="SM00387">
    <property type="entry name" value="HATPase_c"/>
    <property type="match status" value="1"/>
</dbReference>
<dbReference type="FunFam" id="3.30.565.10:FF:000011">
    <property type="entry name" value="Sensor histidine kinase CpxA"/>
    <property type="match status" value="1"/>
</dbReference>
<proteinExistence type="predicted"/>
<feature type="domain" description="Histidine kinase" evidence="19">
    <location>
        <begin position="408"/>
        <end position="618"/>
    </location>
</feature>
<dbReference type="InterPro" id="IPR038515">
    <property type="entry name" value="CpxA_peri_sf"/>
</dbReference>
<dbReference type="EMBL" id="ANFO01000251">
    <property type="protein sequence ID" value="KGQ11008.1"/>
    <property type="molecule type" value="Genomic_DNA"/>
</dbReference>
<keyword evidence="11 18" id="KW-1133">Transmembrane helix</keyword>
<keyword evidence="6" id="KW-0808">Transferase</keyword>
<dbReference type="SMART" id="SM00304">
    <property type="entry name" value="HAMP"/>
    <property type="match status" value="1"/>
</dbReference>
<dbReference type="HOGENOM" id="CLU_000445_89_27_1"/>
<feature type="transmembrane region" description="Helical" evidence="18">
    <location>
        <begin position="328"/>
        <end position="347"/>
    </location>
</feature>
<evidence type="ECO:0000256" key="8">
    <source>
        <dbReference type="ARBA" id="ARBA00022741"/>
    </source>
</evidence>
<dbReference type="InterPro" id="IPR036388">
    <property type="entry name" value="WH-like_DNA-bd_sf"/>
</dbReference>
<evidence type="ECO:0000256" key="12">
    <source>
        <dbReference type="ARBA" id="ARBA00023012"/>
    </source>
</evidence>
<dbReference type="CDD" id="cd00383">
    <property type="entry name" value="trans_reg_C"/>
    <property type="match status" value="1"/>
</dbReference>
<dbReference type="InterPro" id="IPR005467">
    <property type="entry name" value="His_kinase_dom"/>
</dbReference>
<evidence type="ECO:0000256" key="13">
    <source>
        <dbReference type="ARBA" id="ARBA00023125"/>
    </source>
</evidence>
<sequence length="619" mass="69920">MNKILLVDDDRELTSLLKELLDMEGFDVIVAHDGEQALTLLDDSIDLLLLDVMMPKKNGIDTLKELRQTHQTPVIMLTARGSELDRVLGLELGADDYLPKPFNDRELVARIRAILRRSHWSEQQQNSDSSSPTVEVDGLSLNPGRQEASFDGQALDLTGTEFTLLYLLAQHLGQVVSREHLSQEVLVLMLPKLDSRQMTELMENEQRQGYMIEQHVEAELATDPPNDLMWWRRLFRAIDKWAPPGQRLLLVTSEGRVIGAQRNEMQIIRNFIGQSDNADHPQKKKYGRVELVGPFSVRDGEDNYQLYLIRPASSSQSDFINLLFDRPLLLLIVTMLVSSPLLLWLAWSLAKPARKLKNAADEVAQGNLRQHPELEAGPQEFQAAGASFNQMVTALERMMTAQQRLLSDISHELRTPLTRLQLGTALLRRRSGESKELGRIETEAQRLDGMINDLLVMSRNQQKNALVSETMKANQIWTEMLDNAAFEAEQMGKSLEVTYPPGPWLMYGNPNALESALENIVRNALRYSHTKIAVNFSVDNQGITVTVDDDGPGVSPEDREQIFRPFYRTDEARDRESGGTGLGLAIVETAVQQHRGWVKADDSPLGGLRLTLWLPLYHR</sequence>
<feature type="region of interest" description="Disordered" evidence="17">
    <location>
        <begin position="121"/>
        <end position="145"/>
    </location>
</feature>
<dbReference type="InterPro" id="IPR032404">
    <property type="entry name" value="CpxA_peri"/>
</dbReference>
<dbReference type="PROSITE" id="PS50110">
    <property type="entry name" value="RESPONSE_REGULATORY"/>
    <property type="match status" value="1"/>
</dbReference>
<evidence type="ECO:0000313" key="23">
    <source>
        <dbReference type="EMBL" id="KGQ11008.1"/>
    </source>
</evidence>
<dbReference type="CDD" id="cd00082">
    <property type="entry name" value="HisKA"/>
    <property type="match status" value="1"/>
</dbReference>
<dbReference type="InterPro" id="IPR004358">
    <property type="entry name" value="Sig_transdc_His_kin-like_C"/>
</dbReference>
<evidence type="ECO:0000259" key="21">
    <source>
        <dbReference type="PROSITE" id="PS50885"/>
    </source>
</evidence>
<evidence type="ECO:0000256" key="5">
    <source>
        <dbReference type="ARBA" id="ARBA00022553"/>
    </source>
</evidence>
<dbReference type="Gene3D" id="3.30.565.10">
    <property type="entry name" value="Histidine kinase-like ATPase, C-terminal domain"/>
    <property type="match status" value="1"/>
</dbReference>
<feature type="modified residue" description="4-aspartylphosphate" evidence="15">
    <location>
        <position position="51"/>
    </location>
</feature>
<evidence type="ECO:0000256" key="3">
    <source>
        <dbReference type="ARBA" id="ARBA00012438"/>
    </source>
</evidence>
<feature type="domain" description="OmpR/PhoB-type" evidence="22">
    <location>
        <begin position="131"/>
        <end position="185"/>
    </location>
</feature>
<dbReference type="SUPFAM" id="SSF158472">
    <property type="entry name" value="HAMP domain-like"/>
    <property type="match status" value="1"/>
</dbReference>
<dbReference type="GO" id="GO:0003677">
    <property type="term" value="F:DNA binding"/>
    <property type="evidence" value="ECO:0007669"/>
    <property type="project" value="UniProtKB-UniRule"/>
</dbReference>
<keyword evidence="10" id="KW-0067">ATP-binding</keyword>
<dbReference type="InterPro" id="IPR058126">
    <property type="entry name" value="CpxA-like_HATPase"/>
</dbReference>
<comment type="subcellular location">
    <subcellularLocation>
        <location evidence="2">Cell membrane</location>
        <topology evidence="2">Multi-pass membrane protein</topology>
    </subcellularLocation>
</comment>
<dbReference type="Gene3D" id="1.10.10.10">
    <property type="entry name" value="Winged helix-like DNA-binding domain superfamily/Winged helix DNA-binding domain"/>
    <property type="match status" value="1"/>
</dbReference>
<accession>A0A0A2VTP3</accession>